<evidence type="ECO:0000313" key="3">
    <source>
        <dbReference type="Proteomes" id="UP000827889"/>
    </source>
</evidence>
<evidence type="ECO:0000313" key="4">
    <source>
        <dbReference type="RefSeq" id="XP_048137666.1"/>
    </source>
</evidence>
<dbReference type="PANTHER" id="PTHR31170">
    <property type="entry name" value="BNAC04G53230D PROTEIN"/>
    <property type="match status" value="1"/>
</dbReference>
<dbReference type="InterPro" id="IPR004158">
    <property type="entry name" value="DUF247_pln"/>
</dbReference>
<sequence>MPRKSEARRSQTARSGSSSHHVVDVEMADGSSVGSADGIGFCIFRVPQSLSEINQMAYQPNTVPIGPYHHGKPQFQKIQEHKRRFSIDLLNRTSQRRDKLQHFAEALKPMEEQVRKCYSEALAFGSDDLIEMMVLDGCFIIELFCKCYRKLAGHTDPGHDPLLTEPWVLPFLMRDLAKLENQIPWFILKRLFDLTLGSWNESHPSLFDLALSFFNRLVQRPRDVLRRYSDWDGEHLLNLLRLTNNPDSPEEKLSPNKFLRLIQPVSTLCQAGIKFKPTHHESFMDIKFSNGVLEIPVLKFDDFISSLFLNFIAFEQCHRGSSKHVTTYAAFMACLLNTPADAGLLCDRKIIERYFGTDEMIAHFFSNIGKDVVFDIHKNYLCQVFEGVNMYIEKDWRVHWASFKNTYFNTRWSLISAVAAFILLALAAIQSFFAVYSYYRPRSNSNH</sequence>
<dbReference type="Proteomes" id="UP000827889">
    <property type="component" value="Chromosome 7"/>
</dbReference>
<feature type="transmembrane region" description="Helical" evidence="2">
    <location>
        <begin position="414"/>
        <end position="439"/>
    </location>
</feature>
<evidence type="ECO:0000256" key="1">
    <source>
        <dbReference type="SAM" id="MobiDB-lite"/>
    </source>
</evidence>
<gene>
    <name evidence="4" type="primary">LOC115733088</name>
</gene>
<keyword evidence="2" id="KW-0812">Transmembrane</keyword>
<organism evidence="3 4">
    <name type="scientific">Rhodamnia argentea</name>
    <dbReference type="NCBI Taxonomy" id="178133"/>
    <lineage>
        <taxon>Eukaryota</taxon>
        <taxon>Viridiplantae</taxon>
        <taxon>Streptophyta</taxon>
        <taxon>Embryophyta</taxon>
        <taxon>Tracheophyta</taxon>
        <taxon>Spermatophyta</taxon>
        <taxon>Magnoliopsida</taxon>
        <taxon>eudicotyledons</taxon>
        <taxon>Gunneridae</taxon>
        <taxon>Pentapetalae</taxon>
        <taxon>rosids</taxon>
        <taxon>malvids</taxon>
        <taxon>Myrtales</taxon>
        <taxon>Myrtaceae</taxon>
        <taxon>Myrtoideae</taxon>
        <taxon>Myrteae</taxon>
        <taxon>Australasian group</taxon>
        <taxon>Rhodamnia</taxon>
    </lineage>
</organism>
<accession>A0ABM3HM46</accession>
<evidence type="ECO:0000256" key="2">
    <source>
        <dbReference type="SAM" id="Phobius"/>
    </source>
</evidence>
<dbReference type="RefSeq" id="XP_048137666.1">
    <property type="nucleotide sequence ID" value="XM_048281709.1"/>
</dbReference>
<keyword evidence="2" id="KW-0472">Membrane</keyword>
<dbReference type="Pfam" id="PF03140">
    <property type="entry name" value="DUF247"/>
    <property type="match status" value="1"/>
</dbReference>
<dbReference type="GeneID" id="115733088"/>
<keyword evidence="2" id="KW-1133">Transmembrane helix</keyword>
<protein>
    <submittedName>
        <fullName evidence="4">UPF0481 protein At3g47200-like</fullName>
    </submittedName>
</protein>
<feature type="compositionally biased region" description="Polar residues" evidence="1">
    <location>
        <begin position="10"/>
        <end position="20"/>
    </location>
</feature>
<feature type="region of interest" description="Disordered" evidence="1">
    <location>
        <begin position="1"/>
        <end position="21"/>
    </location>
</feature>
<dbReference type="PANTHER" id="PTHR31170:SF21">
    <property type="match status" value="1"/>
</dbReference>
<proteinExistence type="predicted"/>
<keyword evidence="3" id="KW-1185">Reference proteome</keyword>
<reference evidence="4" key="1">
    <citation type="submission" date="2025-08" db="UniProtKB">
        <authorList>
            <consortium name="RefSeq"/>
        </authorList>
    </citation>
    <scope>IDENTIFICATION</scope>
    <source>
        <tissue evidence="4">Leaf</tissue>
    </source>
</reference>
<name>A0ABM3HM46_9MYRT</name>